<dbReference type="InterPro" id="IPR012336">
    <property type="entry name" value="Thioredoxin-like_fold"/>
</dbReference>
<dbReference type="Proteomes" id="UP000293562">
    <property type="component" value="Unassembled WGS sequence"/>
</dbReference>
<comment type="subcellular location">
    <subcellularLocation>
        <location evidence="1">Cell envelope</location>
    </subcellularLocation>
</comment>
<evidence type="ECO:0000256" key="4">
    <source>
        <dbReference type="ARBA" id="ARBA00023284"/>
    </source>
</evidence>
<keyword evidence="3" id="KW-1015">Disulfide bond</keyword>
<keyword evidence="4" id="KW-0676">Redox-active center</keyword>
<keyword evidence="8" id="KW-1185">Reference proteome</keyword>
<evidence type="ECO:0000313" key="8">
    <source>
        <dbReference type="Proteomes" id="UP000293562"/>
    </source>
</evidence>
<dbReference type="PROSITE" id="PS51352">
    <property type="entry name" value="THIOREDOXIN_2"/>
    <property type="match status" value="1"/>
</dbReference>
<sequence>MTLSVKVENHISEQFYLQGGSEMGLVTIDSSRVKAFGTLFIQWKGRPDFYRLSDGKGHFLDFRMTNSSLSFEIKGRFSDAEYIFDSEDKNNQVQYYLSEFDYYKSEAESLAKAYNQAQADDQKEVEKTYKTLQKESENLIKDLWSKRTNDWSLQLALAHADRLPDLDNKIKTGPFIDQFFEYFDFTDSLIVGSPCFYAKLDRFFDSKQMQYLIESNDSKEIELAIQHIFWLSEVNNHAQECLMNYLLNRFPHKTHASIHEQVIKTYKMANSCEYVLASKSMRERMENDKSFTKGSKAPDFVLSNCLNLNLESFSKVNSDLTLLIVWSAHCEESLDLLTRINRLYHTYQEKGLEVVAISIDHNLMAWENFVEEHNYSWVNACDKAGLKSEFAMAYNITSTPNMFLISADQILVSKPLTFYQLKREIEDFLD</sequence>
<reference evidence="7 8" key="1">
    <citation type="submission" date="2019-02" db="EMBL/GenBank/DDBJ databases">
        <title>Genomic Encyclopedia of Type Strains, Phase IV (KMG-IV): sequencing the most valuable type-strain genomes for metagenomic binning, comparative biology and taxonomic classification.</title>
        <authorList>
            <person name="Goeker M."/>
        </authorList>
    </citation>
    <scope>NUCLEOTIDE SEQUENCE [LARGE SCALE GENOMIC DNA]</scope>
    <source>
        <strain evidence="7 8">DSM 28825</strain>
    </source>
</reference>
<keyword evidence="2" id="KW-0201">Cytochrome c-type biogenesis</keyword>
<evidence type="ECO:0000256" key="2">
    <source>
        <dbReference type="ARBA" id="ARBA00022748"/>
    </source>
</evidence>
<evidence type="ECO:0000256" key="1">
    <source>
        <dbReference type="ARBA" id="ARBA00004196"/>
    </source>
</evidence>
<dbReference type="PANTHER" id="PTHR42852:SF6">
    <property type="entry name" value="THIOL:DISULFIDE INTERCHANGE PROTEIN DSBE"/>
    <property type="match status" value="1"/>
</dbReference>
<proteinExistence type="predicted"/>
<dbReference type="EMBL" id="SHKN01000001">
    <property type="protein sequence ID" value="RZT95823.1"/>
    <property type="molecule type" value="Genomic_DNA"/>
</dbReference>
<organism evidence="7 8">
    <name type="scientific">Ancylomarina subtilis</name>
    <dbReference type="NCBI Taxonomy" id="1639035"/>
    <lineage>
        <taxon>Bacteria</taxon>
        <taxon>Pseudomonadati</taxon>
        <taxon>Bacteroidota</taxon>
        <taxon>Bacteroidia</taxon>
        <taxon>Marinilabiliales</taxon>
        <taxon>Marinifilaceae</taxon>
        <taxon>Ancylomarina</taxon>
    </lineage>
</organism>
<evidence type="ECO:0000256" key="3">
    <source>
        <dbReference type="ARBA" id="ARBA00023157"/>
    </source>
</evidence>
<dbReference type="AlphaFoldDB" id="A0A4Q7VI86"/>
<dbReference type="GO" id="GO:0030313">
    <property type="term" value="C:cell envelope"/>
    <property type="evidence" value="ECO:0007669"/>
    <property type="project" value="UniProtKB-SubCell"/>
</dbReference>
<dbReference type="InterPro" id="IPR036249">
    <property type="entry name" value="Thioredoxin-like_sf"/>
</dbReference>
<comment type="caution">
    <text evidence="7">The sequence shown here is derived from an EMBL/GenBank/DDBJ whole genome shotgun (WGS) entry which is preliminary data.</text>
</comment>
<dbReference type="InterPro" id="IPR013766">
    <property type="entry name" value="Thioredoxin_domain"/>
</dbReference>
<keyword evidence="5" id="KW-0175">Coiled coil</keyword>
<evidence type="ECO:0000313" key="7">
    <source>
        <dbReference type="EMBL" id="RZT95823.1"/>
    </source>
</evidence>
<dbReference type="Pfam" id="PF13905">
    <property type="entry name" value="Thioredoxin_8"/>
    <property type="match status" value="1"/>
</dbReference>
<dbReference type="PANTHER" id="PTHR42852">
    <property type="entry name" value="THIOL:DISULFIDE INTERCHANGE PROTEIN DSBE"/>
    <property type="match status" value="1"/>
</dbReference>
<dbReference type="InterPro" id="IPR050553">
    <property type="entry name" value="Thioredoxin_ResA/DsbE_sf"/>
</dbReference>
<accession>A0A4Q7VI86</accession>
<name>A0A4Q7VI86_9BACT</name>
<feature type="coiled-coil region" evidence="5">
    <location>
        <begin position="115"/>
        <end position="142"/>
    </location>
</feature>
<gene>
    <name evidence="7" type="ORF">EV201_0451</name>
</gene>
<dbReference type="Gene3D" id="3.40.30.10">
    <property type="entry name" value="Glutaredoxin"/>
    <property type="match status" value="1"/>
</dbReference>
<feature type="domain" description="Thioredoxin" evidence="6">
    <location>
        <begin position="291"/>
        <end position="430"/>
    </location>
</feature>
<evidence type="ECO:0000256" key="5">
    <source>
        <dbReference type="SAM" id="Coils"/>
    </source>
</evidence>
<dbReference type="SUPFAM" id="SSF52833">
    <property type="entry name" value="Thioredoxin-like"/>
    <property type="match status" value="1"/>
</dbReference>
<evidence type="ECO:0000259" key="6">
    <source>
        <dbReference type="PROSITE" id="PS51352"/>
    </source>
</evidence>
<dbReference type="GO" id="GO:0017004">
    <property type="term" value="P:cytochrome complex assembly"/>
    <property type="evidence" value="ECO:0007669"/>
    <property type="project" value="UniProtKB-KW"/>
</dbReference>
<protein>
    <submittedName>
        <fullName evidence="7">Thioredoxin-like protein</fullName>
    </submittedName>
</protein>